<proteinExistence type="predicted"/>
<dbReference type="EMBL" id="BK032682">
    <property type="protein sequence ID" value="DAF54774.1"/>
    <property type="molecule type" value="Genomic_DNA"/>
</dbReference>
<protein>
    <submittedName>
        <fullName evidence="1">Uncharacterized protein</fullName>
    </submittedName>
</protein>
<evidence type="ECO:0000313" key="1">
    <source>
        <dbReference type="EMBL" id="DAF54774.1"/>
    </source>
</evidence>
<organism evidence="1">
    <name type="scientific">Siphoviridae sp. ctqPo10</name>
    <dbReference type="NCBI Taxonomy" id="2827948"/>
    <lineage>
        <taxon>Viruses</taxon>
        <taxon>Duplodnaviria</taxon>
        <taxon>Heunggongvirae</taxon>
        <taxon>Uroviricota</taxon>
        <taxon>Caudoviricetes</taxon>
    </lineage>
</organism>
<name>A0A8S5SV14_9CAUD</name>
<sequence>MASQSGDLVSKSNEENNTFSPPFFLYSVNNLIASSTDTILPLMLIPPL</sequence>
<reference evidence="1" key="1">
    <citation type="journal article" date="2021" name="Proc. Natl. Acad. Sci. U.S.A.">
        <title>A Catalog of Tens of Thousands of Viruses from Human Metagenomes Reveals Hidden Associations with Chronic Diseases.</title>
        <authorList>
            <person name="Tisza M.J."/>
            <person name="Buck C.B."/>
        </authorList>
    </citation>
    <scope>NUCLEOTIDE SEQUENCE</scope>
    <source>
        <strain evidence="1">CtqPo10</strain>
    </source>
</reference>
<accession>A0A8S5SV14</accession>